<dbReference type="KEGG" id="llh:I41_02560"/>
<dbReference type="Proteomes" id="UP000317909">
    <property type="component" value="Chromosome"/>
</dbReference>
<evidence type="ECO:0000313" key="3">
    <source>
        <dbReference type="Proteomes" id="UP000317909"/>
    </source>
</evidence>
<proteinExistence type="predicted"/>
<dbReference type="OrthoDB" id="5987056at2"/>
<gene>
    <name evidence="2" type="ORF">I41_02560</name>
</gene>
<reference evidence="2 3" key="1">
    <citation type="submission" date="2019-02" db="EMBL/GenBank/DDBJ databases">
        <title>Deep-cultivation of Planctomycetes and their phenomic and genomic characterization uncovers novel biology.</title>
        <authorList>
            <person name="Wiegand S."/>
            <person name="Jogler M."/>
            <person name="Boedeker C."/>
            <person name="Pinto D."/>
            <person name="Vollmers J."/>
            <person name="Rivas-Marin E."/>
            <person name="Kohn T."/>
            <person name="Peeters S.H."/>
            <person name="Heuer A."/>
            <person name="Rast P."/>
            <person name="Oberbeckmann S."/>
            <person name="Bunk B."/>
            <person name="Jeske O."/>
            <person name="Meyerdierks A."/>
            <person name="Storesund J.E."/>
            <person name="Kallscheuer N."/>
            <person name="Luecker S."/>
            <person name="Lage O.M."/>
            <person name="Pohl T."/>
            <person name="Merkel B.J."/>
            <person name="Hornburger P."/>
            <person name="Mueller R.-W."/>
            <person name="Bruemmer F."/>
            <person name="Labrenz M."/>
            <person name="Spormann A.M."/>
            <person name="Op den Camp H."/>
            <person name="Overmann J."/>
            <person name="Amann R."/>
            <person name="Jetten M.S.M."/>
            <person name="Mascher T."/>
            <person name="Medema M.H."/>
            <person name="Devos D.P."/>
            <person name="Kaster A.-K."/>
            <person name="Ovreas L."/>
            <person name="Rohde M."/>
            <person name="Galperin M.Y."/>
            <person name="Jogler C."/>
        </authorList>
    </citation>
    <scope>NUCLEOTIDE SEQUENCE [LARGE SCALE GENOMIC DNA]</scope>
    <source>
        <strain evidence="2 3">I41</strain>
    </source>
</reference>
<keyword evidence="1" id="KW-0472">Membrane</keyword>
<feature type="transmembrane region" description="Helical" evidence="1">
    <location>
        <begin position="72"/>
        <end position="96"/>
    </location>
</feature>
<protein>
    <recommendedName>
        <fullName evidence="4">DUF4345 domain-containing protein</fullName>
    </recommendedName>
</protein>
<evidence type="ECO:0000313" key="2">
    <source>
        <dbReference type="EMBL" id="QDT71101.1"/>
    </source>
</evidence>
<evidence type="ECO:0000256" key="1">
    <source>
        <dbReference type="SAM" id="Phobius"/>
    </source>
</evidence>
<dbReference type="Pfam" id="PF14248">
    <property type="entry name" value="DUF4345"/>
    <property type="match status" value="1"/>
</dbReference>
<keyword evidence="1" id="KW-1133">Transmembrane helix</keyword>
<dbReference type="RefSeq" id="WP_145430202.1">
    <property type="nucleotide sequence ID" value="NZ_CP036339.1"/>
</dbReference>
<dbReference type="InterPro" id="IPR025597">
    <property type="entry name" value="DUF4345"/>
</dbReference>
<keyword evidence="1" id="KW-0812">Transmembrane</keyword>
<organism evidence="2 3">
    <name type="scientific">Lacipirellula limnantheis</name>
    <dbReference type="NCBI Taxonomy" id="2528024"/>
    <lineage>
        <taxon>Bacteria</taxon>
        <taxon>Pseudomonadati</taxon>
        <taxon>Planctomycetota</taxon>
        <taxon>Planctomycetia</taxon>
        <taxon>Pirellulales</taxon>
        <taxon>Lacipirellulaceae</taxon>
        <taxon>Lacipirellula</taxon>
    </lineage>
</organism>
<dbReference type="AlphaFoldDB" id="A0A517TRU8"/>
<dbReference type="EMBL" id="CP036339">
    <property type="protein sequence ID" value="QDT71101.1"/>
    <property type="molecule type" value="Genomic_DNA"/>
</dbReference>
<name>A0A517TRU8_9BACT</name>
<evidence type="ECO:0008006" key="4">
    <source>
        <dbReference type="Google" id="ProtNLM"/>
    </source>
</evidence>
<keyword evidence="3" id="KW-1185">Reference proteome</keyword>
<accession>A0A517TRU8</accession>
<feature type="transmembrane region" description="Helical" evidence="1">
    <location>
        <begin position="45"/>
        <end position="65"/>
    </location>
</feature>
<sequence length="124" mass="13318">MISRIFLTVVGILYAGLAIYCAVAPQKAADTVGLEMKGGSGRSEFLTVYGGLEMGMAVFFLWGAWRPEHARSAVLACLAIHACLVLFRGASFAMFAGIAPPTYKLAVGEWVIFLASIGVWWKGK</sequence>
<feature type="transmembrane region" description="Helical" evidence="1">
    <location>
        <begin position="102"/>
        <end position="121"/>
    </location>
</feature>